<keyword evidence="1" id="KW-1133">Transmembrane helix</keyword>
<organism evidence="3 4">
    <name type="scientific">Candidatus Roizmanbacteria bacterium CG_4_10_14_0_8_um_filter_33_9</name>
    <dbReference type="NCBI Taxonomy" id="1974826"/>
    <lineage>
        <taxon>Bacteria</taxon>
        <taxon>Candidatus Roizmaniibacteriota</taxon>
    </lineage>
</organism>
<evidence type="ECO:0000256" key="1">
    <source>
        <dbReference type="SAM" id="Phobius"/>
    </source>
</evidence>
<comment type="caution">
    <text evidence="3">The sequence shown here is derived from an EMBL/GenBank/DDBJ whole genome shotgun (WGS) entry which is preliminary data.</text>
</comment>
<feature type="transmembrane region" description="Helical" evidence="1">
    <location>
        <begin position="149"/>
        <end position="168"/>
    </location>
</feature>
<sequence>MNWQILLATSVVTYSISVLLQRVLLKNDKSDPIAYSIVFQLLTGILIGIYAVFNGFTTPNLVPLIPNLILMTILYGAGNVFIFSALKIVDASEFTIVFASRALWTIIGAIIFLKESFSTQQVLGTILIILSVVLVSWKKQKFSFSKGFIFSVLAALSFGLAFTNDAFIVNNFDVPSYLTIAFILPSLAVLAIYPKSTAKMKPLFEGKTLLKLGLLGVFYAVSAITIFLAYQVGKNASQIAPLSQTATIITVVLSVIFLKERTDLLRKLLGAIISFAGVVLVK</sequence>
<dbReference type="InterPro" id="IPR037185">
    <property type="entry name" value="EmrE-like"/>
</dbReference>
<evidence type="ECO:0000313" key="4">
    <source>
        <dbReference type="Proteomes" id="UP000229401"/>
    </source>
</evidence>
<feature type="domain" description="EamA" evidence="2">
    <location>
        <begin position="146"/>
        <end position="281"/>
    </location>
</feature>
<gene>
    <name evidence="3" type="ORF">COY87_02975</name>
</gene>
<keyword evidence="1" id="KW-0812">Transmembrane</keyword>
<dbReference type="AlphaFoldDB" id="A0A2M7QIA3"/>
<dbReference type="InterPro" id="IPR000620">
    <property type="entry name" value="EamA_dom"/>
</dbReference>
<feature type="domain" description="EamA" evidence="2">
    <location>
        <begin position="3"/>
        <end position="136"/>
    </location>
</feature>
<evidence type="ECO:0000313" key="3">
    <source>
        <dbReference type="EMBL" id="PIY72057.1"/>
    </source>
</evidence>
<feature type="transmembrane region" description="Helical" evidence="1">
    <location>
        <begin position="119"/>
        <end position="137"/>
    </location>
</feature>
<feature type="transmembrane region" description="Helical" evidence="1">
    <location>
        <begin position="6"/>
        <end position="25"/>
    </location>
</feature>
<feature type="transmembrane region" description="Helical" evidence="1">
    <location>
        <begin position="94"/>
        <end position="113"/>
    </location>
</feature>
<keyword evidence="1" id="KW-0472">Membrane</keyword>
<accession>A0A2M7QIA3</accession>
<reference evidence="4" key="1">
    <citation type="submission" date="2017-09" db="EMBL/GenBank/DDBJ databases">
        <title>Depth-based differentiation of microbial function through sediment-hosted aquifers and enrichment of novel symbionts in the deep terrestrial subsurface.</title>
        <authorList>
            <person name="Probst A.J."/>
            <person name="Ladd B."/>
            <person name="Jarett J.K."/>
            <person name="Geller-Mcgrath D.E."/>
            <person name="Sieber C.M.K."/>
            <person name="Emerson J.B."/>
            <person name="Anantharaman K."/>
            <person name="Thomas B.C."/>
            <person name="Malmstrom R."/>
            <person name="Stieglmeier M."/>
            <person name="Klingl A."/>
            <person name="Woyke T."/>
            <person name="Ryan C.M."/>
            <person name="Banfield J.F."/>
        </authorList>
    </citation>
    <scope>NUCLEOTIDE SEQUENCE [LARGE SCALE GENOMIC DNA]</scope>
</reference>
<name>A0A2M7QIA3_9BACT</name>
<feature type="transmembrane region" description="Helical" evidence="1">
    <location>
        <begin position="174"/>
        <end position="193"/>
    </location>
</feature>
<evidence type="ECO:0000259" key="2">
    <source>
        <dbReference type="Pfam" id="PF00892"/>
    </source>
</evidence>
<dbReference type="PANTHER" id="PTHR22911">
    <property type="entry name" value="ACYL-MALONYL CONDENSING ENZYME-RELATED"/>
    <property type="match status" value="1"/>
</dbReference>
<feature type="transmembrane region" description="Helical" evidence="1">
    <location>
        <begin position="239"/>
        <end position="257"/>
    </location>
</feature>
<feature type="transmembrane region" description="Helical" evidence="1">
    <location>
        <begin position="214"/>
        <end position="233"/>
    </location>
</feature>
<dbReference type="GO" id="GO:0016020">
    <property type="term" value="C:membrane"/>
    <property type="evidence" value="ECO:0007669"/>
    <property type="project" value="InterPro"/>
</dbReference>
<dbReference type="Proteomes" id="UP000229401">
    <property type="component" value="Unassembled WGS sequence"/>
</dbReference>
<dbReference type="SUPFAM" id="SSF103481">
    <property type="entry name" value="Multidrug resistance efflux transporter EmrE"/>
    <property type="match status" value="2"/>
</dbReference>
<protein>
    <recommendedName>
        <fullName evidence="2">EamA domain-containing protein</fullName>
    </recommendedName>
</protein>
<dbReference type="EMBL" id="PFLI01000101">
    <property type="protein sequence ID" value="PIY72057.1"/>
    <property type="molecule type" value="Genomic_DNA"/>
</dbReference>
<proteinExistence type="predicted"/>
<feature type="transmembrane region" description="Helical" evidence="1">
    <location>
        <begin position="32"/>
        <end position="52"/>
    </location>
</feature>
<dbReference type="Pfam" id="PF00892">
    <property type="entry name" value="EamA"/>
    <property type="match status" value="2"/>
</dbReference>
<dbReference type="Gene3D" id="1.10.3730.20">
    <property type="match status" value="2"/>
</dbReference>
<feature type="transmembrane region" description="Helical" evidence="1">
    <location>
        <begin position="64"/>
        <end position="82"/>
    </location>
</feature>